<name>A0A518N1N0_9GAMM</name>
<dbReference type="RefSeq" id="WP_144889812.1">
    <property type="nucleotide sequence ID" value="NZ_CP042218.1"/>
</dbReference>
<dbReference type="Proteomes" id="UP000316584">
    <property type="component" value="Chromosome"/>
</dbReference>
<dbReference type="AlphaFoldDB" id="A0A518N1N0"/>
<gene>
    <name evidence="3" type="ORF">FPZ22_02050</name>
</gene>
<organism evidence="3 4">
    <name type="scientific">Luteimonas granuli</name>
    <dbReference type="NCBI Taxonomy" id="1176533"/>
    <lineage>
        <taxon>Bacteria</taxon>
        <taxon>Pseudomonadati</taxon>
        <taxon>Pseudomonadota</taxon>
        <taxon>Gammaproteobacteria</taxon>
        <taxon>Lysobacterales</taxon>
        <taxon>Lysobacteraceae</taxon>
        <taxon>Luteimonas</taxon>
    </lineage>
</organism>
<keyword evidence="1" id="KW-1133">Transmembrane helix</keyword>
<keyword evidence="1" id="KW-0472">Membrane</keyword>
<dbReference type="KEGG" id="lug:FPZ22_02050"/>
<evidence type="ECO:0008006" key="5">
    <source>
        <dbReference type="Google" id="ProtNLM"/>
    </source>
</evidence>
<keyword evidence="4" id="KW-1185">Reference proteome</keyword>
<dbReference type="EMBL" id="CP042218">
    <property type="protein sequence ID" value="QDW65830.1"/>
    <property type="molecule type" value="Genomic_DNA"/>
</dbReference>
<evidence type="ECO:0000313" key="4">
    <source>
        <dbReference type="Proteomes" id="UP000316584"/>
    </source>
</evidence>
<evidence type="ECO:0000313" key="3">
    <source>
        <dbReference type="EMBL" id="QDW65830.1"/>
    </source>
</evidence>
<sequence>MNRVFLLFLLLVPLLSGRSIAAPGAHGPNGEHLDSPGAGSIAALDGRPRMEGYSELFELVAHVEHDRVSVMINVYETNAPVDGATVDLDSDGRTVRAEFDPSTGVYSFMDRELADRLNGPGMHSLAFTIDTGEQFDIVAGALDVAEHEHHDRSRPGLWIAAAAVALALAGLLFHRRRRTRARFSGVRS</sequence>
<feature type="signal peptide" evidence="2">
    <location>
        <begin position="1"/>
        <end position="21"/>
    </location>
</feature>
<feature type="transmembrane region" description="Helical" evidence="1">
    <location>
        <begin position="156"/>
        <end position="173"/>
    </location>
</feature>
<reference evidence="3 4" key="1">
    <citation type="submission" date="2019-07" db="EMBL/GenBank/DDBJ databases">
        <title>Full genome sequence of Luteimonas sp. Gr-4.</title>
        <authorList>
            <person name="Im W.-T."/>
        </authorList>
    </citation>
    <scope>NUCLEOTIDE SEQUENCE [LARGE SCALE GENOMIC DNA]</scope>
    <source>
        <strain evidence="3 4">Gr-4</strain>
    </source>
</reference>
<accession>A0A518N1N0</accession>
<keyword evidence="1" id="KW-0812">Transmembrane</keyword>
<proteinExistence type="predicted"/>
<protein>
    <recommendedName>
        <fullName evidence="5">LPXTG cell wall anchor domain-containing protein</fullName>
    </recommendedName>
</protein>
<dbReference type="OrthoDB" id="5600128at2"/>
<keyword evidence="2" id="KW-0732">Signal</keyword>
<feature type="chain" id="PRO_5022053943" description="LPXTG cell wall anchor domain-containing protein" evidence="2">
    <location>
        <begin position="22"/>
        <end position="188"/>
    </location>
</feature>
<evidence type="ECO:0000256" key="1">
    <source>
        <dbReference type="SAM" id="Phobius"/>
    </source>
</evidence>
<evidence type="ECO:0000256" key="2">
    <source>
        <dbReference type="SAM" id="SignalP"/>
    </source>
</evidence>